<keyword evidence="4 9" id="KW-0159">Chromosome partition</keyword>
<dbReference type="GO" id="GO:0005737">
    <property type="term" value="C:cytoplasm"/>
    <property type="evidence" value="ECO:0007669"/>
    <property type="project" value="UniProtKB-SubCell"/>
</dbReference>
<keyword evidence="2 9" id="KW-0963">Cytoplasm</keyword>
<dbReference type="PROSITE" id="PS51898">
    <property type="entry name" value="TYR_RECOMBINASE"/>
    <property type="match status" value="1"/>
</dbReference>
<dbReference type="GO" id="GO:0007059">
    <property type="term" value="P:chromosome segregation"/>
    <property type="evidence" value="ECO:0007669"/>
    <property type="project" value="UniProtKB-UniRule"/>
</dbReference>
<accession>A0A5N5REZ8</accession>
<comment type="subcellular location">
    <subcellularLocation>
        <location evidence="1 9">Cytoplasm</location>
    </subcellularLocation>
</comment>
<dbReference type="GO" id="GO:0003677">
    <property type="term" value="F:DNA binding"/>
    <property type="evidence" value="ECO:0007669"/>
    <property type="project" value="UniProtKB-UniRule"/>
</dbReference>
<keyword evidence="3 9" id="KW-0132">Cell division</keyword>
<evidence type="ECO:0000256" key="1">
    <source>
        <dbReference type="ARBA" id="ARBA00004496"/>
    </source>
</evidence>
<evidence type="ECO:0000256" key="3">
    <source>
        <dbReference type="ARBA" id="ARBA00022618"/>
    </source>
</evidence>
<dbReference type="InterPro" id="IPR004107">
    <property type="entry name" value="Integrase_SAM-like_N"/>
</dbReference>
<feature type="domain" description="Core-binding (CB)" evidence="12">
    <location>
        <begin position="5"/>
        <end position="90"/>
    </location>
</feature>
<comment type="subunit">
    <text evidence="9">Forms a cyclic heterotetrameric complex composed of two molecules of XerC and two molecules of XerD.</text>
</comment>
<organism evidence="13 14">
    <name type="scientific">Bifidobacterium jacchi</name>
    <dbReference type="NCBI Taxonomy" id="2490545"/>
    <lineage>
        <taxon>Bacteria</taxon>
        <taxon>Bacillati</taxon>
        <taxon>Actinomycetota</taxon>
        <taxon>Actinomycetes</taxon>
        <taxon>Bifidobacteriales</taxon>
        <taxon>Bifidobacteriaceae</taxon>
        <taxon>Bifidobacterium</taxon>
    </lineage>
</organism>
<dbReference type="SUPFAM" id="SSF56349">
    <property type="entry name" value="DNA breaking-rejoining enzymes"/>
    <property type="match status" value="1"/>
</dbReference>
<dbReference type="HAMAP" id="MF_01808">
    <property type="entry name" value="Recomb_XerC_XerD"/>
    <property type="match status" value="1"/>
</dbReference>
<name>A0A5N5REZ8_9BIFI</name>
<dbReference type="AlphaFoldDB" id="A0A5N5REZ8"/>
<feature type="region of interest" description="Disordered" evidence="10">
    <location>
        <begin position="182"/>
        <end position="208"/>
    </location>
</feature>
<dbReference type="CDD" id="cd00798">
    <property type="entry name" value="INT_XerDC_C"/>
    <property type="match status" value="1"/>
</dbReference>
<dbReference type="PANTHER" id="PTHR30349">
    <property type="entry name" value="PHAGE INTEGRASE-RELATED"/>
    <property type="match status" value="1"/>
</dbReference>
<keyword evidence="8 9" id="KW-0131">Cell cycle</keyword>
<keyword evidence="5 9" id="KW-0229">DNA integration</keyword>
<comment type="similarity">
    <text evidence="9">Belongs to the 'phage' integrase family. XerC subfamily.</text>
</comment>
<dbReference type="GO" id="GO:0009037">
    <property type="term" value="F:tyrosine-based site-specific recombinase activity"/>
    <property type="evidence" value="ECO:0007669"/>
    <property type="project" value="UniProtKB-UniRule"/>
</dbReference>
<dbReference type="InterPro" id="IPR050090">
    <property type="entry name" value="Tyrosine_recombinase_XerCD"/>
</dbReference>
<dbReference type="Proteomes" id="UP000326336">
    <property type="component" value="Unassembled WGS sequence"/>
</dbReference>
<dbReference type="Pfam" id="PF00589">
    <property type="entry name" value="Phage_integrase"/>
    <property type="match status" value="1"/>
</dbReference>
<dbReference type="InterPro" id="IPR011010">
    <property type="entry name" value="DNA_brk_join_enz"/>
</dbReference>
<feature type="active site" description="O-(3'-phospho-DNA)-tyrosine intermediate" evidence="9">
    <location>
        <position position="370"/>
    </location>
</feature>
<feature type="active site" evidence="9">
    <location>
        <position position="338"/>
    </location>
</feature>
<sequence>MGRQAWFDDDCDAFVRFLKVNRGLSPNTLKAYRRDVGDCLGWLDRSGIRSLRDVTIDDLRDWTAFDANGRARSTRARRIVAVRGFFAWAYDHGIVDADPANALVAPKLPAVLPAVLTERQAAAMMESADARAGLVGSSALPADVASAESLSADAAADAAIADSAADSAAGAAAVDATADATADVGTSRSAASPRRRDANPRPDSGDRAQALRDAAIVETLYATGIRVGELVGLDVTDIDFSNRTLKVTGKGNKQRVVPFGAPAARALEAWIDEGRPVLMARAARMHRATFEPQRHADARRALFLGVYGARLATAMACTIVHREAERAGVPDISPHALRHSAATHMLDGGADLREVQEMLGHSSLATTQRYTHVSIGQLKARYEQAFPRA</sequence>
<keyword evidence="6 9" id="KW-0238">DNA-binding</keyword>
<evidence type="ECO:0000259" key="12">
    <source>
        <dbReference type="PROSITE" id="PS51900"/>
    </source>
</evidence>
<feature type="compositionally biased region" description="Basic and acidic residues" evidence="10">
    <location>
        <begin position="194"/>
        <end position="208"/>
    </location>
</feature>
<keyword evidence="7 9" id="KW-0233">DNA recombination</keyword>
<feature type="active site" evidence="9">
    <location>
        <position position="361"/>
    </location>
</feature>
<dbReference type="Gene3D" id="1.10.150.130">
    <property type="match status" value="1"/>
</dbReference>
<dbReference type="PANTHER" id="PTHR30349:SF77">
    <property type="entry name" value="TYROSINE RECOMBINASE XERC"/>
    <property type="match status" value="1"/>
</dbReference>
<dbReference type="EMBL" id="RQSP01000035">
    <property type="protein sequence ID" value="KAB5605842.1"/>
    <property type="molecule type" value="Genomic_DNA"/>
</dbReference>
<comment type="caution">
    <text evidence="13">The sequence shown here is derived from an EMBL/GenBank/DDBJ whole genome shotgun (WGS) entry which is preliminary data.</text>
</comment>
<feature type="active site" evidence="9">
    <location>
        <position position="250"/>
    </location>
</feature>
<evidence type="ECO:0000259" key="11">
    <source>
        <dbReference type="PROSITE" id="PS51898"/>
    </source>
</evidence>
<gene>
    <name evidence="9" type="primary">xerC</name>
    <name evidence="13" type="ORF">EHS19_08540</name>
</gene>
<dbReference type="Gene3D" id="1.10.443.10">
    <property type="entry name" value="Intergrase catalytic core"/>
    <property type="match status" value="1"/>
</dbReference>
<feature type="active site" evidence="9">
    <location>
        <position position="226"/>
    </location>
</feature>
<evidence type="ECO:0000256" key="9">
    <source>
        <dbReference type="HAMAP-Rule" id="MF_01808"/>
    </source>
</evidence>
<reference evidence="13 14" key="1">
    <citation type="journal article" date="2019" name="Int. J. Syst. Evol. Microbiol.">
        <title>Bifidobacterium jacchi sp. nov., isolated from the faeces of a baby common marmoset (Callithrix jacchus).</title>
        <authorList>
            <person name="Modesto M."/>
            <person name="Watanabe K."/>
            <person name="Arita M."/>
            <person name="Satti M."/>
            <person name="Oki K."/>
            <person name="Sciavilla P."/>
            <person name="Patavino C."/>
            <person name="Camma C."/>
            <person name="Michelini S."/>
            <person name="Sgorbati B."/>
            <person name="Mattarelli P."/>
        </authorList>
    </citation>
    <scope>NUCLEOTIDE SEQUENCE [LARGE SCALE GENOMIC DNA]</scope>
    <source>
        <strain evidence="13 14">MRM 9.3</strain>
    </source>
</reference>
<feature type="compositionally biased region" description="Low complexity" evidence="10">
    <location>
        <begin position="182"/>
        <end position="192"/>
    </location>
</feature>
<evidence type="ECO:0000256" key="6">
    <source>
        <dbReference type="ARBA" id="ARBA00023125"/>
    </source>
</evidence>
<dbReference type="InterPro" id="IPR002104">
    <property type="entry name" value="Integrase_catalytic"/>
</dbReference>
<dbReference type="SUPFAM" id="SSF47823">
    <property type="entry name" value="lambda integrase-like, N-terminal domain"/>
    <property type="match status" value="1"/>
</dbReference>
<comment type="function">
    <text evidence="9">Site-specific tyrosine recombinase, which acts by catalyzing the cutting and rejoining of the recombining DNA molecules. The XerC-XerD complex is essential to convert dimers of the bacterial chromosome into monomers to permit their segregation at cell division. It also contributes to the segregational stability of plasmids.</text>
</comment>
<evidence type="ECO:0000256" key="7">
    <source>
        <dbReference type="ARBA" id="ARBA00023172"/>
    </source>
</evidence>
<dbReference type="RefSeq" id="WP_151917333.1">
    <property type="nucleotide sequence ID" value="NZ_RQSP01000035.1"/>
</dbReference>
<evidence type="ECO:0000256" key="5">
    <source>
        <dbReference type="ARBA" id="ARBA00022908"/>
    </source>
</evidence>
<keyword evidence="14" id="KW-1185">Reference proteome</keyword>
<dbReference type="InterPro" id="IPR010998">
    <property type="entry name" value="Integrase_recombinase_N"/>
</dbReference>
<feature type="domain" description="Tyr recombinase" evidence="11">
    <location>
        <begin position="180"/>
        <end position="383"/>
    </location>
</feature>
<dbReference type="Pfam" id="PF02899">
    <property type="entry name" value="Phage_int_SAM_1"/>
    <property type="match status" value="1"/>
</dbReference>
<feature type="active site" evidence="9">
    <location>
        <position position="335"/>
    </location>
</feature>
<dbReference type="GO" id="GO:0006313">
    <property type="term" value="P:DNA transposition"/>
    <property type="evidence" value="ECO:0007669"/>
    <property type="project" value="UniProtKB-UniRule"/>
</dbReference>
<proteinExistence type="inferred from homology"/>
<evidence type="ECO:0000256" key="10">
    <source>
        <dbReference type="SAM" id="MobiDB-lite"/>
    </source>
</evidence>
<dbReference type="OrthoDB" id="9801717at2"/>
<evidence type="ECO:0000256" key="4">
    <source>
        <dbReference type="ARBA" id="ARBA00022829"/>
    </source>
</evidence>
<dbReference type="PROSITE" id="PS51900">
    <property type="entry name" value="CB"/>
    <property type="match status" value="1"/>
</dbReference>
<dbReference type="InterPro" id="IPR044068">
    <property type="entry name" value="CB"/>
</dbReference>
<evidence type="ECO:0000313" key="14">
    <source>
        <dbReference type="Proteomes" id="UP000326336"/>
    </source>
</evidence>
<dbReference type="InterPro" id="IPR023009">
    <property type="entry name" value="Tyrosine_recombinase_XerC/XerD"/>
</dbReference>
<evidence type="ECO:0000256" key="8">
    <source>
        <dbReference type="ARBA" id="ARBA00023306"/>
    </source>
</evidence>
<dbReference type="GO" id="GO:0051301">
    <property type="term" value="P:cell division"/>
    <property type="evidence" value="ECO:0007669"/>
    <property type="project" value="UniProtKB-KW"/>
</dbReference>
<protein>
    <recommendedName>
        <fullName evidence="9">Tyrosine recombinase XerC</fullName>
    </recommendedName>
</protein>
<evidence type="ECO:0000256" key="2">
    <source>
        <dbReference type="ARBA" id="ARBA00022490"/>
    </source>
</evidence>
<dbReference type="InterPro" id="IPR013762">
    <property type="entry name" value="Integrase-like_cat_sf"/>
</dbReference>
<evidence type="ECO:0000313" key="13">
    <source>
        <dbReference type="EMBL" id="KAB5605842.1"/>
    </source>
</evidence>